<name>A0A4C1TIN9_EUMVA</name>
<organism evidence="2 3">
    <name type="scientific">Eumeta variegata</name>
    <name type="common">Bagworm moth</name>
    <name type="synonym">Eumeta japonica</name>
    <dbReference type="NCBI Taxonomy" id="151549"/>
    <lineage>
        <taxon>Eukaryota</taxon>
        <taxon>Metazoa</taxon>
        <taxon>Ecdysozoa</taxon>
        <taxon>Arthropoda</taxon>
        <taxon>Hexapoda</taxon>
        <taxon>Insecta</taxon>
        <taxon>Pterygota</taxon>
        <taxon>Neoptera</taxon>
        <taxon>Endopterygota</taxon>
        <taxon>Lepidoptera</taxon>
        <taxon>Glossata</taxon>
        <taxon>Ditrysia</taxon>
        <taxon>Tineoidea</taxon>
        <taxon>Psychidae</taxon>
        <taxon>Oiketicinae</taxon>
        <taxon>Eumeta</taxon>
    </lineage>
</organism>
<gene>
    <name evidence="2" type="ORF">EVAR_8185_1</name>
</gene>
<proteinExistence type="predicted"/>
<dbReference type="EMBL" id="BGZK01000056">
    <property type="protein sequence ID" value="GBP13258.1"/>
    <property type="molecule type" value="Genomic_DNA"/>
</dbReference>
<feature type="compositionally biased region" description="Basic and acidic residues" evidence="1">
    <location>
        <begin position="207"/>
        <end position="220"/>
    </location>
</feature>
<keyword evidence="3" id="KW-1185">Reference proteome</keyword>
<reference evidence="2 3" key="1">
    <citation type="journal article" date="2019" name="Commun. Biol.">
        <title>The bagworm genome reveals a unique fibroin gene that provides high tensile strength.</title>
        <authorList>
            <person name="Kono N."/>
            <person name="Nakamura H."/>
            <person name="Ohtoshi R."/>
            <person name="Tomita M."/>
            <person name="Numata K."/>
            <person name="Arakawa K."/>
        </authorList>
    </citation>
    <scope>NUCLEOTIDE SEQUENCE [LARGE SCALE GENOMIC DNA]</scope>
</reference>
<feature type="compositionally biased region" description="Basic residues" evidence="1">
    <location>
        <begin position="58"/>
        <end position="67"/>
    </location>
</feature>
<protein>
    <submittedName>
        <fullName evidence="2">Uncharacterized protein</fullName>
    </submittedName>
</protein>
<evidence type="ECO:0000256" key="1">
    <source>
        <dbReference type="SAM" id="MobiDB-lite"/>
    </source>
</evidence>
<feature type="compositionally biased region" description="Basic and acidic residues" evidence="1">
    <location>
        <begin position="68"/>
        <end position="79"/>
    </location>
</feature>
<feature type="region of interest" description="Disordered" evidence="1">
    <location>
        <begin position="188"/>
        <end position="234"/>
    </location>
</feature>
<evidence type="ECO:0000313" key="3">
    <source>
        <dbReference type="Proteomes" id="UP000299102"/>
    </source>
</evidence>
<comment type="caution">
    <text evidence="2">The sequence shown here is derived from an EMBL/GenBank/DDBJ whole genome shotgun (WGS) entry which is preliminary data.</text>
</comment>
<accession>A0A4C1TIN9</accession>
<dbReference type="AlphaFoldDB" id="A0A4C1TIN9"/>
<feature type="region of interest" description="Disordered" evidence="1">
    <location>
        <begin position="58"/>
        <end position="79"/>
    </location>
</feature>
<sequence length="234" mass="26475">MLIISQEPWPPFSSRAHWWVCAQCARAAGGSGGGERPAKTFRSATHTYIRSKVRLRKRRPAARARRAAPRERSSSHCCRNDEISPSRHFVRLRNRPTLNFADREIGCDVFAIRVVAFFVSLSTESPKPSIEEVTLFLSLAPPPQRADDMRPSDEIHLIPVSSRLRIPLPFLYLWQYLSEQLTFLSNHQRAQESSTPTKHRAASSEADGPRGLRVKGERRGCAGVNENNTEHCHL</sequence>
<evidence type="ECO:0000313" key="2">
    <source>
        <dbReference type="EMBL" id="GBP13258.1"/>
    </source>
</evidence>
<dbReference type="Proteomes" id="UP000299102">
    <property type="component" value="Unassembled WGS sequence"/>
</dbReference>